<organism evidence="1 2">
    <name type="scientific">Nephila pilipes</name>
    <name type="common">Giant wood spider</name>
    <name type="synonym">Nephila maculata</name>
    <dbReference type="NCBI Taxonomy" id="299642"/>
    <lineage>
        <taxon>Eukaryota</taxon>
        <taxon>Metazoa</taxon>
        <taxon>Ecdysozoa</taxon>
        <taxon>Arthropoda</taxon>
        <taxon>Chelicerata</taxon>
        <taxon>Arachnida</taxon>
        <taxon>Araneae</taxon>
        <taxon>Araneomorphae</taxon>
        <taxon>Entelegynae</taxon>
        <taxon>Araneoidea</taxon>
        <taxon>Nephilidae</taxon>
        <taxon>Nephila</taxon>
    </lineage>
</organism>
<dbReference type="Proteomes" id="UP000887013">
    <property type="component" value="Unassembled WGS sequence"/>
</dbReference>
<dbReference type="EMBL" id="BMAW01051550">
    <property type="protein sequence ID" value="GFS81020.1"/>
    <property type="molecule type" value="Genomic_DNA"/>
</dbReference>
<comment type="caution">
    <text evidence="1">The sequence shown here is derived from an EMBL/GenBank/DDBJ whole genome shotgun (WGS) entry which is preliminary data.</text>
</comment>
<accession>A0A8X6T5N7</accession>
<evidence type="ECO:0000313" key="2">
    <source>
        <dbReference type="Proteomes" id="UP000887013"/>
    </source>
</evidence>
<name>A0A8X6T5N7_NEPPI</name>
<proteinExistence type="predicted"/>
<evidence type="ECO:0000313" key="1">
    <source>
        <dbReference type="EMBL" id="GFS81020.1"/>
    </source>
</evidence>
<reference evidence="1" key="1">
    <citation type="submission" date="2020-08" db="EMBL/GenBank/DDBJ databases">
        <title>Multicomponent nature underlies the extraordinary mechanical properties of spider dragline silk.</title>
        <authorList>
            <person name="Kono N."/>
            <person name="Nakamura H."/>
            <person name="Mori M."/>
            <person name="Yoshida Y."/>
            <person name="Ohtoshi R."/>
            <person name="Malay A.D."/>
            <person name="Moran D.A.P."/>
            <person name="Tomita M."/>
            <person name="Numata K."/>
            <person name="Arakawa K."/>
        </authorList>
    </citation>
    <scope>NUCLEOTIDE SEQUENCE</scope>
</reference>
<keyword evidence="2" id="KW-1185">Reference proteome</keyword>
<dbReference type="AlphaFoldDB" id="A0A8X6T5N7"/>
<protein>
    <submittedName>
        <fullName evidence="1">Uncharacterized protein</fullName>
    </submittedName>
</protein>
<sequence length="160" mass="17610">MDFSCTRSEISPGSSRSKFAILSSGVGKFWSLYSWLVVFIPKVPSNIDHGQLRYISTESALEYIGLAIGDKLLIAETLDDLYLLPQYQPTVVLVQLAAVSRCEAPRSYSKAPLANTPAALGSSLMCLADHISYIKTGNNVLSTRTRTSTYHSGKKRKYRA</sequence>
<gene>
    <name evidence="1" type="ORF">NPIL_106331</name>
</gene>